<dbReference type="SMART" id="SM00242">
    <property type="entry name" value="MYSc"/>
    <property type="match status" value="1"/>
</dbReference>
<feature type="compositionally biased region" description="Polar residues" evidence="12">
    <location>
        <begin position="1220"/>
        <end position="1235"/>
    </location>
</feature>
<dbReference type="FunFam" id="1.10.10.820:FF:000001">
    <property type="entry name" value="Myosin heavy chain"/>
    <property type="match status" value="1"/>
</dbReference>
<evidence type="ECO:0000256" key="10">
    <source>
        <dbReference type="PROSITE-ProRule" id="PRU00782"/>
    </source>
</evidence>
<proteinExistence type="inferred from homology"/>
<evidence type="ECO:0000256" key="6">
    <source>
        <dbReference type="ARBA" id="ARBA00023054"/>
    </source>
</evidence>
<keyword evidence="6 11" id="KW-0175">Coiled coil</keyword>
<dbReference type="GO" id="GO:0007015">
    <property type="term" value="P:actin filament organization"/>
    <property type="evidence" value="ECO:0000318"/>
    <property type="project" value="GO_Central"/>
</dbReference>
<feature type="coiled-coil region" evidence="11">
    <location>
        <begin position="892"/>
        <end position="951"/>
    </location>
</feature>
<dbReference type="InterPro" id="IPR027417">
    <property type="entry name" value="P-loop_NTPase"/>
</dbReference>
<dbReference type="EMBL" id="DF236950">
    <property type="protein sequence ID" value="GAQ77622.1"/>
    <property type="molecule type" value="Genomic_DNA"/>
</dbReference>
<dbReference type="GO" id="GO:0016459">
    <property type="term" value="C:myosin complex"/>
    <property type="evidence" value="ECO:0007669"/>
    <property type="project" value="UniProtKB-KW"/>
</dbReference>
<dbReference type="Pfam" id="PF00063">
    <property type="entry name" value="Myosin_head"/>
    <property type="match status" value="1"/>
</dbReference>
<dbReference type="Gene3D" id="1.20.58.530">
    <property type="match status" value="1"/>
</dbReference>
<dbReference type="Pfam" id="PF00612">
    <property type="entry name" value="IQ"/>
    <property type="match status" value="4"/>
</dbReference>
<evidence type="ECO:0000256" key="9">
    <source>
        <dbReference type="ARBA" id="ARBA00023203"/>
    </source>
</evidence>
<evidence type="ECO:0000259" key="14">
    <source>
        <dbReference type="PROSITE" id="PS51456"/>
    </source>
</evidence>
<dbReference type="InterPro" id="IPR008989">
    <property type="entry name" value="Myosin_S1_N"/>
</dbReference>
<dbReference type="GO" id="GO:0016020">
    <property type="term" value="C:membrane"/>
    <property type="evidence" value="ECO:0000318"/>
    <property type="project" value="GO_Central"/>
</dbReference>
<feature type="domain" description="Dilute" evidence="13">
    <location>
        <begin position="1153"/>
        <end position="1478"/>
    </location>
</feature>
<dbReference type="PROSITE" id="PS51844">
    <property type="entry name" value="SH3_LIKE"/>
    <property type="match status" value="1"/>
</dbReference>
<dbReference type="FunFam" id="1.20.5.190:FF:000001">
    <property type="entry name" value="unconventional myosin-Va"/>
    <property type="match status" value="2"/>
</dbReference>
<organism evidence="16 17">
    <name type="scientific">Klebsormidium nitens</name>
    <name type="common">Green alga</name>
    <name type="synonym">Ulothrix nitens</name>
    <dbReference type="NCBI Taxonomy" id="105231"/>
    <lineage>
        <taxon>Eukaryota</taxon>
        <taxon>Viridiplantae</taxon>
        <taxon>Streptophyta</taxon>
        <taxon>Klebsormidiophyceae</taxon>
        <taxon>Klebsormidiales</taxon>
        <taxon>Klebsormidiaceae</taxon>
        <taxon>Klebsormidium</taxon>
    </lineage>
</organism>
<keyword evidence="7 10" id="KW-0518">Myosin</keyword>
<dbReference type="Gene3D" id="1.20.120.720">
    <property type="entry name" value="Myosin VI head, motor domain, U50 subdomain"/>
    <property type="match status" value="1"/>
</dbReference>
<evidence type="ECO:0000259" key="13">
    <source>
        <dbReference type="PROSITE" id="PS51126"/>
    </source>
</evidence>
<dbReference type="PANTHER" id="PTHR13140:SF781">
    <property type="entry name" value="MYOSIN-15"/>
    <property type="match status" value="1"/>
</dbReference>
<dbReference type="Pfam" id="PF02736">
    <property type="entry name" value="Myosin_N"/>
    <property type="match status" value="1"/>
</dbReference>
<dbReference type="CDD" id="cd23767">
    <property type="entry name" value="IQCD"/>
    <property type="match status" value="2"/>
</dbReference>
<dbReference type="GO" id="GO:0030048">
    <property type="term" value="P:actin filament-based movement"/>
    <property type="evidence" value="ECO:0007669"/>
    <property type="project" value="UniProtKB-ARBA"/>
</dbReference>
<dbReference type="InterPro" id="IPR000048">
    <property type="entry name" value="IQ_motif_EF-hand-BS"/>
</dbReference>
<dbReference type="InterPro" id="IPR002710">
    <property type="entry name" value="Dilute_dom"/>
</dbReference>
<dbReference type="PROSITE" id="PS51456">
    <property type="entry name" value="MYOSIN_MOTOR"/>
    <property type="match status" value="1"/>
</dbReference>
<keyword evidence="9 10" id="KW-0009">Actin-binding</keyword>
<dbReference type="Gene3D" id="3.40.850.10">
    <property type="entry name" value="Kinesin motor domain"/>
    <property type="match status" value="1"/>
</dbReference>
<feature type="coiled-coil region" evidence="11">
    <location>
        <begin position="979"/>
        <end position="1051"/>
    </location>
</feature>
<sequence>MAGHAVTTGSLVWVEDENESWTEGEVLSVSGDEATVKTAITTVSVRLKDIQPRDPDTQPHGTDDMTTLSYLSEPGVLYNLKCRYGVDEIYTYTGNILIAVNPFQKLPHLYDASMMEQYKGVQLGELSPHVFAVADSAFRAMLDEKKSQSILVSGESGAGKTETTKLIMQYLAYMGGRADTDGRTVEQQVLESNPLLEAFGNAKTVRNNNSSRFGKFVEIQFDNAGRISGAAVRTYLLERSRVVQITDPERNYHAFYQLCAGASAEEKARYKLEDARSYHYLNQSSCIDLNGVDNAEEYGRTKHAMDVVGIKVEDQEAIFRVLAAILHLGNVEFVAGDDGDSSRPKDDASQFHLDAAAELLQCSSQGLEDSLCVRIIVTRDGDIRKTLDPVAAVNNRDALAKTIYSRLFDWLVQQINESIGQDPNSKVLVGVLDIYGFESFQQNSFEQFCINLANEKLQQHFNQHVFKMEQEEYEKEAINWSYIEFVDNQDVLDLIEKKPIGIIALLDEACLFPKSTHDTFATKLYSSLSSNGRFSKPKRSQTDFAIDHYAGEVVYQTELFLEKNKDYVIAEHQALLGSAGDAFVRQLFPAPADEGNSKSGYKFSSIGTRFKQQLALLMETLSHTEPHYIRCVKPNQKQKPFIFESVNVMHQLRCGGVLEAVRISCAGYPTRKTFEEFVDRFGLLAASIPNASDDEKVLTQQILEKEGLSNYQLGKSKVFLRAGQMAQLDNRRAEVLNAAAKTIQRKARSFLGRRWFVRVRQATLTIQRCYRGHLGRKAFEALRREDAAVRIQKTVRRHQAEQSYKRQRHAAIVLQAGARGMSARKQAKALRREKAATVIQTRWRGYKAKSGYKKLQRGVLVAQCLYRGRLARRELRKLKLAARETGALQAAKSKLEKQVEELTWRLQLAQKISEQKVAEVHRLQAELKDAKEHAEQAQATLAKERQEHKADISAAKSSSAEVAVAGVSAKASAELLAKYEKLVSQNGQLMQMMDEANNRANNAEARLSRFKEVETRAKKLEARLESEVRKAEELNDKLAALEQENKVLRQGALVSPGVASRSRISRVSGRQLSLENGDELGEDGAESPGGELARKREKLVIDHTQLLADQEELLKVVMTEVGFSHDRPVAACVIFKSLLHWHSFEAERTNVFDRIIQNMGLAIDGNQENNEILAYWLSNTATLLSLLQRTLKASASSGATKKKQLNVSLMGRLTQGFRTATGSGPALSTSPSFGNGASPAEHGGSPGTPRQVEAKYPALLFKQQLTANVEKIYCMIRDNLKKEVTPLLGSCIQAPRASRLSTGKTMVRSPSAAHPPSATPMTLSSHWHSIINSFSQLLNTMRANRVPPFLVRKLFTQIFSFVNVQLFNSLLLRRECCSFSNGEYVKAGLAELEHWIYEASEEYAGASWDELRYIRQAVGFLVIHQKPKKSLDEITHDLCPILSIQQLYRISTMYWDDKYGTHSVAPEVIAQLRVLMTEDSNSAGSNSFLLDDDSSIPFSIDDISKSVPALDVNEIEPPLPLQSNPSFAFLMPTADAS</sequence>
<dbReference type="InterPro" id="IPR037975">
    <property type="entry name" value="MyosinXI_CBD"/>
</dbReference>
<dbReference type="InterPro" id="IPR036961">
    <property type="entry name" value="Kinesin_motor_dom_sf"/>
</dbReference>
<evidence type="ECO:0000313" key="17">
    <source>
        <dbReference type="Proteomes" id="UP000054558"/>
    </source>
</evidence>
<keyword evidence="3 10" id="KW-0547">Nucleotide-binding</keyword>
<dbReference type="OrthoDB" id="6108017at2759"/>
<feature type="binding site" evidence="10">
    <location>
        <begin position="154"/>
        <end position="161"/>
    </location>
    <ligand>
        <name>ATP</name>
        <dbReference type="ChEBI" id="CHEBI:30616"/>
    </ligand>
</feature>
<evidence type="ECO:0000256" key="2">
    <source>
        <dbReference type="ARBA" id="ARBA00022737"/>
    </source>
</evidence>
<protein>
    <submittedName>
        <fullName evidence="16">Myosin family protein with Dil domain</fullName>
    </submittedName>
</protein>
<keyword evidence="2" id="KW-0677">Repeat</keyword>
<dbReference type="Gene3D" id="1.20.5.190">
    <property type="match status" value="3"/>
</dbReference>
<dbReference type="CDD" id="cd01384">
    <property type="entry name" value="MYSc_Myo11"/>
    <property type="match status" value="1"/>
</dbReference>
<dbReference type="OMA" id="DMTALWL"/>
<dbReference type="InterPro" id="IPR004009">
    <property type="entry name" value="SH3_Myosin"/>
</dbReference>
<feature type="domain" description="Myosin N-terminal SH3-like" evidence="15">
    <location>
        <begin position="7"/>
        <end position="55"/>
    </location>
</feature>
<evidence type="ECO:0000256" key="8">
    <source>
        <dbReference type="ARBA" id="ARBA00023175"/>
    </source>
</evidence>
<keyword evidence="5" id="KW-0112">Calmodulin-binding</keyword>
<feature type="domain" description="Myosin motor" evidence="14">
    <location>
        <begin position="60"/>
        <end position="733"/>
    </location>
</feature>
<keyword evidence="4 10" id="KW-0067">ATP-binding</keyword>
<evidence type="ECO:0000259" key="15">
    <source>
        <dbReference type="PROSITE" id="PS51844"/>
    </source>
</evidence>
<dbReference type="PANTHER" id="PTHR13140">
    <property type="entry name" value="MYOSIN"/>
    <property type="match status" value="1"/>
</dbReference>
<dbReference type="InterPro" id="IPR001609">
    <property type="entry name" value="Myosin_head_motor_dom-like"/>
</dbReference>
<evidence type="ECO:0000256" key="1">
    <source>
        <dbReference type="ARBA" id="ARBA00008049"/>
    </source>
</evidence>
<feature type="region of interest" description="Disordered" evidence="12">
    <location>
        <begin position="1220"/>
        <end position="1251"/>
    </location>
</feature>
<keyword evidence="17" id="KW-1185">Reference proteome</keyword>
<dbReference type="SUPFAM" id="SSF52540">
    <property type="entry name" value="P-loop containing nucleoside triphosphate hydrolases"/>
    <property type="match status" value="2"/>
</dbReference>
<keyword evidence="8 10" id="KW-0505">Motor protein</keyword>
<dbReference type="GO" id="GO:0005516">
    <property type="term" value="F:calmodulin binding"/>
    <property type="evidence" value="ECO:0007669"/>
    <property type="project" value="UniProtKB-KW"/>
</dbReference>
<dbReference type="Gene3D" id="3.30.70.1590">
    <property type="match status" value="1"/>
</dbReference>
<dbReference type="PROSITE" id="PS50096">
    <property type="entry name" value="IQ"/>
    <property type="match status" value="5"/>
</dbReference>
<comment type="similarity">
    <text evidence="1">Belongs to the TRAFAC class myosin-kinesin ATPase superfamily. Myosin family. Plant myosin class XI subfamily.</text>
</comment>
<dbReference type="GO" id="GO:0000146">
    <property type="term" value="F:microfilament motor activity"/>
    <property type="evidence" value="ECO:0000318"/>
    <property type="project" value="GO_Central"/>
</dbReference>
<dbReference type="SMART" id="SM00015">
    <property type="entry name" value="IQ"/>
    <property type="match status" value="6"/>
</dbReference>
<gene>
    <name evidence="16" type="ORF">KFL_000010710</name>
</gene>
<dbReference type="Gene3D" id="1.10.10.820">
    <property type="match status" value="1"/>
</dbReference>
<dbReference type="GO" id="GO:0005524">
    <property type="term" value="F:ATP binding"/>
    <property type="evidence" value="ECO:0007669"/>
    <property type="project" value="UniProtKB-UniRule"/>
</dbReference>
<reference evidence="16 17" key="1">
    <citation type="journal article" date="2014" name="Nat. Commun.">
        <title>Klebsormidium flaccidum genome reveals primary factors for plant terrestrial adaptation.</title>
        <authorList>
            <person name="Hori K."/>
            <person name="Maruyama F."/>
            <person name="Fujisawa T."/>
            <person name="Togashi T."/>
            <person name="Yamamoto N."/>
            <person name="Seo M."/>
            <person name="Sato S."/>
            <person name="Yamada T."/>
            <person name="Mori H."/>
            <person name="Tajima N."/>
            <person name="Moriyama T."/>
            <person name="Ikeuchi M."/>
            <person name="Watanabe M."/>
            <person name="Wada H."/>
            <person name="Kobayashi K."/>
            <person name="Saito M."/>
            <person name="Masuda T."/>
            <person name="Sasaki-Sekimoto Y."/>
            <person name="Mashiguchi K."/>
            <person name="Awai K."/>
            <person name="Shimojima M."/>
            <person name="Masuda S."/>
            <person name="Iwai M."/>
            <person name="Nobusawa T."/>
            <person name="Narise T."/>
            <person name="Kondo S."/>
            <person name="Saito H."/>
            <person name="Sato R."/>
            <person name="Murakawa M."/>
            <person name="Ihara Y."/>
            <person name="Oshima-Yamada Y."/>
            <person name="Ohtaka K."/>
            <person name="Satoh M."/>
            <person name="Sonobe K."/>
            <person name="Ishii M."/>
            <person name="Ohtani R."/>
            <person name="Kanamori-Sato M."/>
            <person name="Honoki R."/>
            <person name="Miyazaki D."/>
            <person name="Mochizuki H."/>
            <person name="Umetsu J."/>
            <person name="Higashi K."/>
            <person name="Shibata D."/>
            <person name="Kamiya Y."/>
            <person name="Sato N."/>
            <person name="Nakamura Y."/>
            <person name="Tabata S."/>
            <person name="Ida S."/>
            <person name="Kurokawa K."/>
            <person name="Ohta H."/>
        </authorList>
    </citation>
    <scope>NUCLEOTIDE SEQUENCE [LARGE SCALE GENOMIC DNA]</scope>
    <source>
        <strain evidence="16 17">NIES-2285</strain>
    </source>
</reference>
<evidence type="ECO:0000256" key="3">
    <source>
        <dbReference type="ARBA" id="ARBA00022741"/>
    </source>
</evidence>
<dbReference type="STRING" id="105231.A0A0U9HHM2"/>
<dbReference type="PROSITE" id="PS51126">
    <property type="entry name" value="DILUTE"/>
    <property type="match status" value="1"/>
</dbReference>
<dbReference type="GO" id="GO:0051015">
    <property type="term" value="F:actin filament binding"/>
    <property type="evidence" value="ECO:0000318"/>
    <property type="project" value="GO_Central"/>
</dbReference>
<evidence type="ECO:0000256" key="4">
    <source>
        <dbReference type="ARBA" id="ARBA00022840"/>
    </source>
</evidence>
<dbReference type="GO" id="GO:0015629">
    <property type="term" value="C:actin cytoskeleton"/>
    <property type="evidence" value="ECO:0000318"/>
    <property type="project" value="GO_Central"/>
</dbReference>
<evidence type="ECO:0000313" key="16">
    <source>
        <dbReference type="EMBL" id="GAQ77622.1"/>
    </source>
</evidence>
<dbReference type="Proteomes" id="UP000054558">
    <property type="component" value="Unassembled WGS sequence"/>
</dbReference>
<dbReference type="SMART" id="SM01132">
    <property type="entry name" value="DIL"/>
    <property type="match status" value="1"/>
</dbReference>
<dbReference type="GO" id="GO:0005737">
    <property type="term" value="C:cytoplasm"/>
    <property type="evidence" value="ECO:0000318"/>
    <property type="project" value="GO_Central"/>
</dbReference>
<evidence type="ECO:0000256" key="12">
    <source>
        <dbReference type="SAM" id="MobiDB-lite"/>
    </source>
</evidence>
<name>A0A0U9HHM2_KLENI</name>
<dbReference type="CDD" id="cd15475">
    <property type="entry name" value="MyosinXI_CBD"/>
    <property type="match status" value="1"/>
</dbReference>
<dbReference type="Gene3D" id="2.30.30.360">
    <property type="entry name" value="Myosin S1 fragment, N-terminal"/>
    <property type="match status" value="1"/>
</dbReference>
<evidence type="ECO:0000256" key="5">
    <source>
        <dbReference type="ARBA" id="ARBA00022860"/>
    </source>
</evidence>
<evidence type="ECO:0000256" key="7">
    <source>
        <dbReference type="ARBA" id="ARBA00023123"/>
    </source>
</evidence>
<feature type="region of interest" description="Actin-binding" evidence="10">
    <location>
        <begin position="614"/>
        <end position="636"/>
    </location>
</feature>
<dbReference type="InterPro" id="IPR036018">
    <property type="entry name" value="MYSc_Myo11"/>
</dbReference>
<dbReference type="PRINTS" id="PR00193">
    <property type="entry name" value="MYOSINHEAVY"/>
</dbReference>
<dbReference type="Pfam" id="PF01843">
    <property type="entry name" value="DIL"/>
    <property type="match status" value="1"/>
</dbReference>
<accession>A0A0U9HHM2</accession>
<evidence type="ECO:0000256" key="11">
    <source>
        <dbReference type="SAM" id="Coils"/>
    </source>
</evidence>